<sequence length="191" mass="19665">MNLLVSTAAAATLSAALCTSALAAPLMLTPADPQPQGLSQGLSVSYAKGAGGRSLGEAKSKLARMEAGDPLQGLSYVDTNEGDHVLTSDQSEKLAAAISGYILFDAAGTYQLNFFSNDGLEATIGGQVVALADDVRSCDPTGETEVEVPSAGWYALEATYFQRKGSACLMMDWDVGGAMAPVPDTAFGFVN</sequence>
<dbReference type="OrthoDB" id="7722285at2"/>
<dbReference type="Proteomes" id="UP000284407">
    <property type="component" value="Unassembled WGS sequence"/>
</dbReference>
<keyword evidence="1" id="KW-0732">Signal</keyword>
<keyword evidence="3" id="KW-1185">Reference proteome</keyword>
<organism evidence="2 3">
    <name type="scientific">Sulfitobacter guttiformis</name>
    <dbReference type="NCBI Taxonomy" id="74349"/>
    <lineage>
        <taxon>Bacteria</taxon>
        <taxon>Pseudomonadati</taxon>
        <taxon>Pseudomonadota</taxon>
        <taxon>Alphaproteobacteria</taxon>
        <taxon>Rhodobacterales</taxon>
        <taxon>Roseobacteraceae</taxon>
        <taxon>Sulfitobacter</taxon>
    </lineage>
</organism>
<dbReference type="AlphaFoldDB" id="A0A420DHU5"/>
<evidence type="ECO:0000256" key="1">
    <source>
        <dbReference type="SAM" id="SignalP"/>
    </source>
</evidence>
<gene>
    <name evidence="2" type="ORF">C8N30_2886</name>
</gene>
<reference evidence="2 3" key="1">
    <citation type="submission" date="2018-09" db="EMBL/GenBank/DDBJ databases">
        <title>Genomic Encyclopedia of Archaeal and Bacterial Type Strains, Phase II (KMG-II): from individual species to whole genera.</title>
        <authorList>
            <person name="Goeker M."/>
        </authorList>
    </citation>
    <scope>NUCLEOTIDE SEQUENCE [LARGE SCALE GENOMIC DNA]</scope>
    <source>
        <strain evidence="2 3">DSM 11458</strain>
    </source>
</reference>
<accession>A0A420DHU5</accession>
<dbReference type="RefSeq" id="WP_025062168.1">
    <property type="nucleotide sequence ID" value="NZ_RAQK01000002.1"/>
</dbReference>
<feature type="signal peptide" evidence="1">
    <location>
        <begin position="1"/>
        <end position="23"/>
    </location>
</feature>
<dbReference type="STRING" id="1443111.Z949_1633"/>
<evidence type="ECO:0000313" key="3">
    <source>
        <dbReference type="Proteomes" id="UP000284407"/>
    </source>
</evidence>
<proteinExistence type="predicted"/>
<evidence type="ECO:0008006" key="4">
    <source>
        <dbReference type="Google" id="ProtNLM"/>
    </source>
</evidence>
<dbReference type="EMBL" id="RAQK01000002">
    <property type="protein sequence ID" value="RKE93790.1"/>
    <property type="molecule type" value="Genomic_DNA"/>
</dbReference>
<comment type="caution">
    <text evidence="2">The sequence shown here is derived from an EMBL/GenBank/DDBJ whole genome shotgun (WGS) entry which is preliminary data.</text>
</comment>
<protein>
    <recommendedName>
        <fullName evidence="4">PA14 domain-containing protein</fullName>
    </recommendedName>
</protein>
<evidence type="ECO:0000313" key="2">
    <source>
        <dbReference type="EMBL" id="RKE93790.1"/>
    </source>
</evidence>
<feature type="chain" id="PRO_5019433077" description="PA14 domain-containing protein" evidence="1">
    <location>
        <begin position="24"/>
        <end position="191"/>
    </location>
</feature>
<name>A0A420DHU5_9RHOB</name>